<organism evidence="2 3">
    <name type="scientific">Halomonas ventosae</name>
    <dbReference type="NCBI Taxonomy" id="229007"/>
    <lineage>
        <taxon>Bacteria</taxon>
        <taxon>Pseudomonadati</taxon>
        <taxon>Pseudomonadota</taxon>
        <taxon>Gammaproteobacteria</taxon>
        <taxon>Oceanospirillales</taxon>
        <taxon>Halomonadaceae</taxon>
        <taxon>Halomonas</taxon>
    </lineage>
</organism>
<evidence type="ECO:0000313" key="3">
    <source>
        <dbReference type="Proteomes" id="UP000295150"/>
    </source>
</evidence>
<sequence>MSDFQIKIMPIAGADRQAITIEVKGQPVTEHFDEQEQLGAAIIADPMPLAEWFAANWWRLRWEPEKENLTAEQQLDWNLSHRLAAAASGYQWPDLQLSSDDAAIRCVACKTEGRFTTIRFTRQLDEWLNAQGFEEGVDAFINALASRYPGSNLAQLWHELLDERHDPAAIDWRKLEAKAGYDPDEAPEALIEGLQRFYGVFGKDSVEELGSDNRGTTALEHAQRLYRSLQASRHTMSPDLTGFALQAGTALTREYQPVWKQAARAASWVRSKLGISPEEQLTNGRLLDYLGLSKQVWSQASKAQVDTAGLRKGDNQAVVVVHQGRNTAKRFSLARLLGDYVYTQQQVNSQLLSLTHSRTRRQKFQRAFAQELLCPYEGLLEALETAQPGEESLEKIAKHYQVSPLTVNYTLENRQQ</sequence>
<dbReference type="AlphaFoldDB" id="A0A4R6I7A1"/>
<dbReference type="OrthoDB" id="596881at2"/>
<accession>A0A4R6I7A1</accession>
<dbReference type="Pfam" id="PF06114">
    <property type="entry name" value="Peptidase_M78"/>
    <property type="match status" value="1"/>
</dbReference>
<dbReference type="EMBL" id="SNWH01000001">
    <property type="protein sequence ID" value="TDO16635.1"/>
    <property type="molecule type" value="Genomic_DNA"/>
</dbReference>
<feature type="domain" description="IrrE N-terminal-like" evidence="1">
    <location>
        <begin position="316"/>
        <end position="411"/>
    </location>
</feature>
<dbReference type="InterPro" id="IPR010359">
    <property type="entry name" value="IrrE_HExxH"/>
</dbReference>
<evidence type="ECO:0000259" key="1">
    <source>
        <dbReference type="Pfam" id="PF06114"/>
    </source>
</evidence>
<evidence type="ECO:0000313" key="2">
    <source>
        <dbReference type="EMBL" id="TDO16635.1"/>
    </source>
</evidence>
<dbReference type="RefSeq" id="WP_133481110.1">
    <property type="nucleotide sequence ID" value="NZ_SNWH01000001.1"/>
</dbReference>
<dbReference type="Proteomes" id="UP000295150">
    <property type="component" value="Unassembled WGS sequence"/>
</dbReference>
<keyword evidence="3" id="KW-1185">Reference proteome</keyword>
<gene>
    <name evidence="2" type="ORF">DFO68_101163</name>
</gene>
<proteinExistence type="predicted"/>
<name>A0A4R6I7A1_9GAMM</name>
<comment type="caution">
    <text evidence="2">The sequence shown here is derived from an EMBL/GenBank/DDBJ whole genome shotgun (WGS) entry which is preliminary data.</text>
</comment>
<reference evidence="2 3" key="1">
    <citation type="submission" date="2019-03" db="EMBL/GenBank/DDBJ databases">
        <title>Freshwater and sediment microbial communities from various areas in North America, analyzing microbe dynamics in response to fracking.</title>
        <authorList>
            <person name="Lamendella R."/>
        </authorList>
    </citation>
    <scope>NUCLEOTIDE SEQUENCE [LARGE SCALE GENOMIC DNA]</scope>
    <source>
        <strain evidence="2 3">1_TX</strain>
    </source>
</reference>
<protein>
    <submittedName>
        <fullName evidence="2">Uncharacterized protein DUF955</fullName>
    </submittedName>
</protein>